<evidence type="ECO:0000256" key="3">
    <source>
        <dbReference type="RuleBase" id="RU003719"/>
    </source>
</evidence>
<dbReference type="CDD" id="cd05300">
    <property type="entry name" value="2-Hacid_dh_1"/>
    <property type="match status" value="1"/>
</dbReference>
<dbReference type="SUPFAM" id="SSF52283">
    <property type="entry name" value="Formate/glycerate dehydrogenase catalytic domain-like"/>
    <property type="match status" value="1"/>
</dbReference>
<name>A0A418NU61_9SPHN</name>
<keyword evidence="7" id="KW-1185">Reference proteome</keyword>
<dbReference type="Pfam" id="PF02826">
    <property type="entry name" value="2-Hacid_dh_C"/>
    <property type="match status" value="1"/>
</dbReference>
<feature type="domain" description="D-isomer specific 2-hydroxyacid dehydrogenase catalytic" evidence="4">
    <location>
        <begin position="31"/>
        <end position="309"/>
    </location>
</feature>
<dbReference type="Pfam" id="PF00389">
    <property type="entry name" value="2-Hacid_dh"/>
    <property type="match status" value="1"/>
</dbReference>
<evidence type="ECO:0000313" key="6">
    <source>
        <dbReference type="EMBL" id="RIV87539.1"/>
    </source>
</evidence>
<dbReference type="AlphaFoldDB" id="A0A418NU61"/>
<proteinExistence type="inferred from homology"/>
<dbReference type="Gene3D" id="3.40.50.720">
    <property type="entry name" value="NAD(P)-binding Rossmann-like Domain"/>
    <property type="match status" value="2"/>
</dbReference>
<dbReference type="Proteomes" id="UP000286576">
    <property type="component" value="Unassembled WGS sequence"/>
</dbReference>
<dbReference type="InterPro" id="IPR006139">
    <property type="entry name" value="D-isomer_2_OHA_DH_cat_dom"/>
</dbReference>
<keyword evidence="1 3" id="KW-0560">Oxidoreductase</keyword>
<dbReference type="SUPFAM" id="SSF51735">
    <property type="entry name" value="NAD(P)-binding Rossmann-fold domains"/>
    <property type="match status" value="1"/>
</dbReference>
<evidence type="ECO:0000256" key="1">
    <source>
        <dbReference type="ARBA" id="ARBA00023002"/>
    </source>
</evidence>
<comment type="caution">
    <text evidence="6">The sequence shown here is derived from an EMBL/GenBank/DDBJ whole genome shotgun (WGS) entry which is preliminary data.</text>
</comment>
<dbReference type="PANTHER" id="PTHR43333">
    <property type="entry name" value="2-HACID_DH_C DOMAIN-CONTAINING PROTEIN"/>
    <property type="match status" value="1"/>
</dbReference>
<dbReference type="InterPro" id="IPR036291">
    <property type="entry name" value="NAD(P)-bd_dom_sf"/>
</dbReference>
<comment type="similarity">
    <text evidence="3">Belongs to the D-isomer specific 2-hydroxyacid dehydrogenase family.</text>
</comment>
<dbReference type="InterPro" id="IPR006140">
    <property type="entry name" value="D-isomer_DH_NAD-bd"/>
</dbReference>
<dbReference type="GO" id="GO:0051287">
    <property type="term" value="F:NAD binding"/>
    <property type="evidence" value="ECO:0007669"/>
    <property type="project" value="InterPro"/>
</dbReference>
<evidence type="ECO:0000259" key="5">
    <source>
        <dbReference type="Pfam" id="PF02826"/>
    </source>
</evidence>
<dbReference type="EMBL" id="QXFL01000002">
    <property type="protein sequence ID" value="RIV87539.1"/>
    <property type="molecule type" value="Genomic_DNA"/>
</dbReference>
<organism evidence="6 7">
    <name type="scientific">Aurantiacibacter zhengii</name>
    <dbReference type="NCBI Taxonomy" id="2307003"/>
    <lineage>
        <taxon>Bacteria</taxon>
        <taxon>Pseudomonadati</taxon>
        <taxon>Pseudomonadota</taxon>
        <taxon>Alphaproteobacteria</taxon>
        <taxon>Sphingomonadales</taxon>
        <taxon>Erythrobacteraceae</taxon>
        <taxon>Aurantiacibacter</taxon>
    </lineage>
</organism>
<dbReference type="GO" id="GO:0016616">
    <property type="term" value="F:oxidoreductase activity, acting on the CH-OH group of donors, NAD or NADP as acceptor"/>
    <property type="evidence" value="ECO:0007669"/>
    <property type="project" value="InterPro"/>
</dbReference>
<protein>
    <submittedName>
        <fullName evidence="6">D-2-hydroxyacid dehydrogenase</fullName>
    </submittedName>
</protein>
<evidence type="ECO:0000259" key="4">
    <source>
        <dbReference type="Pfam" id="PF00389"/>
    </source>
</evidence>
<dbReference type="RefSeq" id="WP_119585064.1">
    <property type="nucleotide sequence ID" value="NZ_QXFL01000002.1"/>
</dbReference>
<evidence type="ECO:0000313" key="7">
    <source>
        <dbReference type="Proteomes" id="UP000286576"/>
    </source>
</evidence>
<accession>A0A418NU61</accession>
<reference evidence="6 7" key="1">
    <citation type="submission" date="2018-08" db="EMBL/GenBank/DDBJ databases">
        <title>Erythrobacter zhengii sp.nov., a bacterium isolated from deep-sea sediment.</title>
        <authorList>
            <person name="Fang C."/>
            <person name="Wu Y.-H."/>
            <person name="Sun C."/>
            <person name="Wang H."/>
            <person name="Cheng H."/>
            <person name="Meng F.-X."/>
            <person name="Wang C.-S."/>
            <person name="Xu X.-W."/>
        </authorList>
    </citation>
    <scope>NUCLEOTIDE SEQUENCE [LARGE SCALE GENOMIC DNA]</scope>
    <source>
        <strain evidence="6 7">V18</strain>
    </source>
</reference>
<evidence type="ECO:0000256" key="2">
    <source>
        <dbReference type="ARBA" id="ARBA00023027"/>
    </source>
</evidence>
<sequence length="315" mass="34859">MGTLTTAVLPQWMRKRLDGRLPDYLDVKWWRDEDELVELAPLAEIGWFDLHVKAPALEAIARAEKLRWLSSAYAGVDWMPLEELHDRGVVLSCGAGLAANQVAEFAVMSMLTVARGYREIVRAQDRHDWLPKPPAMRELAGSRAMILGYGAIGQAITRILGGFGVDCIPVRSRPGDGVLGPDEWRSQLPTADWVIVSLPSTPDTAGMFGADALAAMKSDAWLVNYGRAEVVDQDALLDTLEREAIGGAILDLTMPEPLPPDHRLWDLDNAHVTMHLSGYPSHASRARSAERFLDNCERFRNGKPLEGQVDLLRGY</sequence>
<keyword evidence="2" id="KW-0520">NAD</keyword>
<gene>
    <name evidence="6" type="ORF">D2V07_04110</name>
</gene>
<feature type="domain" description="D-isomer specific 2-hydroxyacid dehydrogenase NAD-binding" evidence="5">
    <location>
        <begin position="107"/>
        <end position="277"/>
    </location>
</feature>
<dbReference type="OrthoDB" id="9787219at2"/>
<dbReference type="PANTHER" id="PTHR43333:SF1">
    <property type="entry name" value="D-ISOMER SPECIFIC 2-HYDROXYACID DEHYDROGENASE NAD-BINDING DOMAIN-CONTAINING PROTEIN"/>
    <property type="match status" value="1"/>
</dbReference>